<dbReference type="SMART" id="SM00356">
    <property type="entry name" value="ZnF_C3H1"/>
    <property type="match status" value="5"/>
</dbReference>
<evidence type="ECO:0000259" key="7">
    <source>
        <dbReference type="PROSITE" id="PS50103"/>
    </source>
</evidence>
<feature type="zinc finger region" description="C3H1-type" evidence="5">
    <location>
        <begin position="866"/>
        <end position="893"/>
    </location>
</feature>
<dbReference type="FunFam" id="4.10.1000.10:FF:000022">
    <property type="entry name" value="Zinc finger CCCH domain-containing protein 7"/>
    <property type="match status" value="1"/>
</dbReference>
<keyword evidence="2" id="KW-0677">Repeat</keyword>
<evidence type="ECO:0000256" key="3">
    <source>
        <dbReference type="ARBA" id="ARBA00022771"/>
    </source>
</evidence>
<protein>
    <recommendedName>
        <fullName evidence="7">C3H1-type domain-containing protein</fullName>
    </recommendedName>
</protein>
<feature type="region of interest" description="Disordered" evidence="6">
    <location>
        <begin position="949"/>
        <end position="979"/>
    </location>
</feature>
<dbReference type="InterPro" id="IPR000571">
    <property type="entry name" value="Znf_CCCH"/>
</dbReference>
<feature type="domain" description="C3H1-type" evidence="7">
    <location>
        <begin position="818"/>
        <end position="843"/>
    </location>
</feature>
<dbReference type="AlphaFoldDB" id="A0A1B6L5B6"/>
<feature type="zinc finger region" description="C3H1-type" evidence="5">
    <location>
        <begin position="818"/>
        <end position="843"/>
    </location>
</feature>
<dbReference type="GO" id="GO:0005634">
    <property type="term" value="C:nucleus"/>
    <property type="evidence" value="ECO:0007669"/>
    <property type="project" value="TreeGrafter"/>
</dbReference>
<dbReference type="PROSITE" id="PS50103">
    <property type="entry name" value="ZF_C3H1"/>
    <property type="match status" value="2"/>
</dbReference>
<dbReference type="PANTHER" id="PTHR46156">
    <property type="entry name" value="CCCH ZINGC FINGER"/>
    <property type="match status" value="1"/>
</dbReference>
<organism evidence="8">
    <name type="scientific">Graphocephala atropunctata</name>
    <dbReference type="NCBI Taxonomy" id="36148"/>
    <lineage>
        <taxon>Eukaryota</taxon>
        <taxon>Metazoa</taxon>
        <taxon>Ecdysozoa</taxon>
        <taxon>Arthropoda</taxon>
        <taxon>Hexapoda</taxon>
        <taxon>Insecta</taxon>
        <taxon>Pterygota</taxon>
        <taxon>Neoptera</taxon>
        <taxon>Paraneoptera</taxon>
        <taxon>Hemiptera</taxon>
        <taxon>Auchenorrhyncha</taxon>
        <taxon>Membracoidea</taxon>
        <taxon>Cicadellidae</taxon>
        <taxon>Cicadellinae</taxon>
        <taxon>Cicadellini</taxon>
        <taxon>Graphocephala</taxon>
    </lineage>
</organism>
<evidence type="ECO:0000256" key="6">
    <source>
        <dbReference type="SAM" id="MobiDB-lite"/>
    </source>
</evidence>
<evidence type="ECO:0000256" key="4">
    <source>
        <dbReference type="ARBA" id="ARBA00022833"/>
    </source>
</evidence>
<proteinExistence type="predicted"/>
<gene>
    <name evidence="8" type="ORF">g.33592</name>
</gene>
<feature type="region of interest" description="Disordered" evidence="6">
    <location>
        <begin position="280"/>
        <end position="306"/>
    </location>
</feature>
<reference evidence="8" key="1">
    <citation type="submission" date="2015-11" db="EMBL/GenBank/DDBJ databases">
        <title>De novo transcriptome assembly of four potential Pierce s Disease insect vectors from Arizona vineyards.</title>
        <authorList>
            <person name="Tassone E.E."/>
        </authorList>
    </citation>
    <scope>NUCLEOTIDE SEQUENCE</scope>
</reference>
<keyword evidence="3 5" id="KW-0863">Zinc-finger</keyword>
<evidence type="ECO:0000256" key="1">
    <source>
        <dbReference type="ARBA" id="ARBA00022723"/>
    </source>
</evidence>
<keyword evidence="1 5" id="KW-0479">Metal-binding</keyword>
<evidence type="ECO:0000256" key="2">
    <source>
        <dbReference type="ARBA" id="ARBA00022737"/>
    </source>
</evidence>
<name>A0A1B6L5B6_9HEMI</name>
<keyword evidence="4 5" id="KW-0862">Zinc</keyword>
<dbReference type="PANTHER" id="PTHR46156:SF1">
    <property type="entry name" value="ZINC FINGER CCCH DOMAIN-CONTAINING PROTEIN 3"/>
    <property type="match status" value="1"/>
</dbReference>
<evidence type="ECO:0000256" key="5">
    <source>
        <dbReference type="PROSITE-ProRule" id="PRU00723"/>
    </source>
</evidence>
<dbReference type="GO" id="GO:0008270">
    <property type="term" value="F:zinc ion binding"/>
    <property type="evidence" value="ECO:0007669"/>
    <property type="project" value="UniProtKB-KW"/>
</dbReference>
<sequence length="979" mass="110388">TRKEKIESVHRLKTTAFEEKKCDDKIAQHNCTIFINPAKLNTVHPKKQLLPVLKSKDQPKNDNNGIIENVSATVYINPNFTNTKIPPGRHLNTEISPSDKARTVQMKSYTQENKDGIKRVKRLSSEEISLVKLQALSVDSKVLDTSVSKTSCPVTNNLKIFINPKFRMQDKMEKKSLLELPSRKPMAVGVEKQLKSFSSCLNAKDSPEMFIKNHSDGSSILTDSNSSNDMATFTLRTKRKICLNHLVAGKEVGSVKKRKRSIDVDPSSGNRIFLNPKFDRTSKHLTPSTSNHKKDINGKNNTSEGGTMQLNIMKENIILKNRDQSLDSSKVLSSLGNGNKGVIHSKKIVGQKLRTLSTCLVSVSPTKLVRKRKLSQNTSDPHNKASPIKPVFLTKTKLVRYSTSSKVVNNSAVMVGKVTNRSVLTRYKVNRSLQKTNQQCPTSENTNKIRKQKLNNSKSNIAIVVPKSTVVARIRSKNGKSLKLVRKNIDKNKPLPELNRVLSVNALQTGKNSIKNRVINRGLCNTENNSTRKNQFSKINIPLKKTSSFLSNHNKYVYKKGDSKEKTTKSSLVDVRKKLALIKAHSSNNVSERIKYIKSKYSLVRKHSLKSFIKSRKSVKDMNSRKLSPVSLKRRWKLQDNLVKNNNKRKDLKIVNIGGVFYRCSHTSLTRNKPIHKEILQGRSKGVLLHVHGQKFKFDNNGQTLRCLDKNPRRIRIDIGGVTYIRSSAGTSLTRTNYHTARSILVQAKQRSISLLNRKLKKNNEPCPFYHRLGRCSGKERGTCVRQHDPKYVSVCKKFVQGACSDKQCLLSHEMTCHNMPTCQHFLAGHCGRDNCPYPHIKVSDIAPICLDFLKGFCSLGDQCAKRHLAICPSFEKGTCSRGKYCPYPHPKSKSDEKLKGKFKYLKSKLGPVKDGEKVSNPNIRYFEDINLQKENEIQLAEGLEKGVKDCASKEDEEGSHPFKNRPRLGSLPSFIPLS</sequence>
<dbReference type="Gene3D" id="4.10.1000.10">
    <property type="entry name" value="Zinc finger, CCCH-type"/>
    <property type="match status" value="2"/>
</dbReference>
<feature type="domain" description="C3H1-type" evidence="7">
    <location>
        <begin position="866"/>
        <end position="893"/>
    </location>
</feature>
<evidence type="ECO:0000313" key="8">
    <source>
        <dbReference type="EMBL" id="JAT18845.1"/>
    </source>
</evidence>
<feature type="non-terminal residue" evidence="8">
    <location>
        <position position="1"/>
    </location>
</feature>
<accession>A0A1B6L5B6</accession>
<dbReference type="EMBL" id="GEBQ01021132">
    <property type="protein sequence ID" value="JAT18845.1"/>
    <property type="molecule type" value="Transcribed_RNA"/>
</dbReference>